<sequence length="226" mass="25546">MSLSPQKPISAYVFDAYGTLFDVHAAVRRHASGMGPEALRLSVIWREKQLEYSWTRALMDRYVDFWSLTEQALDTAFSIVGMENPELRRKLLDAYWKLDCYPEVPTVLKRLKDEGHRLAILSNGSPQMLEAAARAAGIEDLLDEVFSTDILRTYKTRQDVYELVTNQFRIYPETVSFQSSNRWDIAGASAFGFRTVWVNRTGAADEYADLPPAAVLTDLNGLLALG</sequence>
<evidence type="ECO:0000256" key="3">
    <source>
        <dbReference type="RuleBase" id="RU368077"/>
    </source>
</evidence>
<dbReference type="Pfam" id="PF00702">
    <property type="entry name" value="Hydrolase"/>
    <property type="match status" value="1"/>
</dbReference>
<keyword evidence="5" id="KW-1185">Reference proteome</keyword>
<evidence type="ECO:0000256" key="2">
    <source>
        <dbReference type="ARBA" id="ARBA00022801"/>
    </source>
</evidence>
<dbReference type="SUPFAM" id="SSF56784">
    <property type="entry name" value="HAD-like"/>
    <property type="match status" value="1"/>
</dbReference>
<keyword evidence="2 3" id="KW-0378">Hydrolase</keyword>
<dbReference type="NCBIfam" id="TIGR01428">
    <property type="entry name" value="HAD_type_II"/>
    <property type="match status" value="1"/>
</dbReference>
<reference evidence="4 5" key="2">
    <citation type="submission" date="2020-08" db="EMBL/GenBank/DDBJ databases">
        <title>Stappia taiwanensis sp. nov., isolated from a coastal thermal spring.</title>
        <authorList>
            <person name="Kampfer P."/>
        </authorList>
    </citation>
    <scope>NUCLEOTIDE SEQUENCE [LARGE SCALE GENOMIC DNA]</scope>
    <source>
        <strain evidence="4 5">DSM 23284</strain>
    </source>
</reference>
<dbReference type="SFLD" id="SFLDG01135">
    <property type="entry name" value="C1.5.6:_HAD__Beta-PGM__Phospha"/>
    <property type="match status" value="1"/>
</dbReference>
<gene>
    <name evidence="4" type="ORF">H1W37_04185</name>
</gene>
<proteinExistence type="inferred from homology"/>
<dbReference type="PANTHER" id="PTHR43316">
    <property type="entry name" value="HYDROLASE, HALOACID DELAHOGENASE-RELATED"/>
    <property type="match status" value="1"/>
</dbReference>
<comment type="catalytic activity">
    <reaction evidence="3">
        <text>an (S)-2-haloacid + H2O = a (2R)-2-hydroxycarboxylate + a halide anion + H(+)</text>
        <dbReference type="Rhea" id="RHEA:11192"/>
        <dbReference type="ChEBI" id="CHEBI:15377"/>
        <dbReference type="ChEBI" id="CHEBI:15378"/>
        <dbReference type="ChEBI" id="CHEBI:16042"/>
        <dbReference type="ChEBI" id="CHEBI:58314"/>
        <dbReference type="ChEBI" id="CHEBI:137405"/>
        <dbReference type="EC" id="3.8.1.2"/>
    </reaction>
</comment>
<dbReference type="EC" id="3.8.1.2" evidence="3"/>
<dbReference type="PANTHER" id="PTHR43316:SF3">
    <property type="entry name" value="HALOACID DEHALOGENASE, TYPE II (AFU_ORTHOLOGUE AFUA_2G07750)-RELATED"/>
    <property type="match status" value="1"/>
</dbReference>
<dbReference type="Gene3D" id="1.10.150.240">
    <property type="entry name" value="Putative phosphatase, domain 2"/>
    <property type="match status" value="1"/>
</dbReference>
<dbReference type="InterPro" id="IPR006439">
    <property type="entry name" value="HAD-SF_hydro_IA"/>
</dbReference>
<evidence type="ECO:0000313" key="5">
    <source>
        <dbReference type="Proteomes" id="UP000559404"/>
    </source>
</evidence>
<dbReference type="GO" id="GO:0018784">
    <property type="term" value="F:(S)-2-haloacid dehalogenase activity"/>
    <property type="evidence" value="ECO:0007669"/>
    <property type="project" value="UniProtKB-UniRule"/>
</dbReference>
<dbReference type="NCBIfam" id="TIGR01493">
    <property type="entry name" value="HAD-SF-IA-v2"/>
    <property type="match status" value="1"/>
</dbReference>
<reference evidence="4 5" key="1">
    <citation type="submission" date="2020-07" db="EMBL/GenBank/DDBJ databases">
        <authorList>
            <person name="Li M."/>
        </authorList>
    </citation>
    <scope>NUCLEOTIDE SEQUENCE [LARGE SCALE GENOMIC DNA]</scope>
    <source>
        <strain evidence="4 5">DSM 23284</strain>
    </source>
</reference>
<dbReference type="PRINTS" id="PR00413">
    <property type="entry name" value="HADHALOGNASE"/>
</dbReference>
<dbReference type="InterPro" id="IPR006328">
    <property type="entry name" value="2-HAD"/>
</dbReference>
<dbReference type="InterPro" id="IPR051540">
    <property type="entry name" value="S-2-haloacid_dehalogenase"/>
</dbReference>
<dbReference type="InterPro" id="IPR023198">
    <property type="entry name" value="PGP-like_dom2"/>
</dbReference>
<evidence type="ECO:0000256" key="1">
    <source>
        <dbReference type="ARBA" id="ARBA00008106"/>
    </source>
</evidence>
<dbReference type="Gene3D" id="3.40.50.1000">
    <property type="entry name" value="HAD superfamily/HAD-like"/>
    <property type="match status" value="1"/>
</dbReference>
<dbReference type="Proteomes" id="UP000559404">
    <property type="component" value="Unassembled WGS sequence"/>
</dbReference>
<evidence type="ECO:0000313" key="4">
    <source>
        <dbReference type="EMBL" id="MBA4610836.1"/>
    </source>
</evidence>
<dbReference type="SFLD" id="SFLDF00045">
    <property type="entry name" value="2-haloacid_dehalogenase"/>
    <property type="match status" value="1"/>
</dbReference>
<dbReference type="RefSeq" id="WP_181759036.1">
    <property type="nucleotide sequence ID" value="NZ_BMCR01000004.1"/>
</dbReference>
<dbReference type="SFLD" id="SFLDG01129">
    <property type="entry name" value="C1.5:_HAD__Beta-PGM__Phosphata"/>
    <property type="match status" value="1"/>
</dbReference>
<comment type="function">
    <text evidence="3">Catalyzes the hydrolytic dehalogenation of small (S)-2-haloalkanoic acids to yield the corresponding (R)-2-hydroxyalkanoic acids.</text>
</comment>
<name>A0A838XQH0_9HYPH</name>
<dbReference type="CDD" id="cd02588">
    <property type="entry name" value="HAD_L2-DEX"/>
    <property type="match status" value="1"/>
</dbReference>
<accession>A0A838XQH0</accession>
<protein>
    <recommendedName>
        <fullName evidence="3">(S)-2-haloacid dehalogenase</fullName>
        <ecNumber evidence="3">3.8.1.2</ecNumber>
    </recommendedName>
    <alternativeName>
        <fullName evidence="3">2-haloalkanoic acid dehalogenase</fullName>
    </alternativeName>
    <alternativeName>
        <fullName evidence="3">Halocarboxylic acid halidohydrolase</fullName>
    </alternativeName>
    <alternativeName>
        <fullName evidence="3">L-2-haloacid dehalogenase</fullName>
    </alternativeName>
</protein>
<dbReference type="SFLD" id="SFLDS00003">
    <property type="entry name" value="Haloacid_Dehalogenase"/>
    <property type="match status" value="1"/>
</dbReference>
<comment type="caution">
    <text evidence="4">The sequence shown here is derived from an EMBL/GenBank/DDBJ whole genome shotgun (WGS) entry which is preliminary data.</text>
</comment>
<dbReference type="AlphaFoldDB" id="A0A838XQH0"/>
<comment type="similarity">
    <text evidence="1 3">Belongs to the HAD-like hydrolase superfamily. S-2-haloalkanoic acid dehalogenase family.</text>
</comment>
<dbReference type="InterPro" id="IPR036412">
    <property type="entry name" value="HAD-like_sf"/>
</dbReference>
<dbReference type="InterPro" id="IPR023214">
    <property type="entry name" value="HAD_sf"/>
</dbReference>
<organism evidence="4 5">
    <name type="scientific">Stappia taiwanensis</name>
    <dbReference type="NCBI Taxonomy" id="992267"/>
    <lineage>
        <taxon>Bacteria</taxon>
        <taxon>Pseudomonadati</taxon>
        <taxon>Pseudomonadota</taxon>
        <taxon>Alphaproteobacteria</taxon>
        <taxon>Hyphomicrobiales</taxon>
        <taxon>Stappiaceae</taxon>
        <taxon>Stappia</taxon>
    </lineage>
</organism>
<dbReference type="EMBL" id="JACEON010000003">
    <property type="protein sequence ID" value="MBA4610836.1"/>
    <property type="molecule type" value="Genomic_DNA"/>
</dbReference>